<evidence type="ECO:0000256" key="2">
    <source>
        <dbReference type="SAM" id="Phobius"/>
    </source>
</evidence>
<dbReference type="GO" id="GO:0016787">
    <property type="term" value="F:hydrolase activity"/>
    <property type="evidence" value="ECO:0007669"/>
    <property type="project" value="UniProtKB-KW"/>
</dbReference>
<keyword evidence="2" id="KW-0472">Membrane</keyword>
<dbReference type="EMBL" id="FQTV01000001">
    <property type="protein sequence ID" value="SHE43989.1"/>
    <property type="molecule type" value="Genomic_DNA"/>
</dbReference>
<dbReference type="Gene3D" id="3.40.50.1820">
    <property type="entry name" value="alpha/beta hydrolase"/>
    <property type="match status" value="1"/>
</dbReference>
<keyword evidence="2" id="KW-0812">Transmembrane</keyword>
<proteinExistence type="predicted"/>
<evidence type="ECO:0000313" key="4">
    <source>
        <dbReference type="EMBL" id="SHE43989.1"/>
    </source>
</evidence>
<name>A0A1M4THK2_9BACE</name>
<feature type="transmembrane region" description="Helical" evidence="2">
    <location>
        <begin position="6"/>
        <end position="27"/>
    </location>
</feature>
<dbReference type="RefSeq" id="WP_083547535.1">
    <property type="nucleotide sequence ID" value="NZ_FQTV01000001.1"/>
</dbReference>
<evidence type="ECO:0000259" key="3">
    <source>
        <dbReference type="Pfam" id="PF20434"/>
    </source>
</evidence>
<reference evidence="4 5" key="1">
    <citation type="submission" date="2016-11" db="EMBL/GenBank/DDBJ databases">
        <authorList>
            <person name="Jaros S."/>
            <person name="Januszkiewicz K."/>
            <person name="Wedrychowicz H."/>
        </authorList>
    </citation>
    <scope>NUCLEOTIDE SEQUENCE [LARGE SCALE GENOMIC DNA]</scope>
    <source>
        <strain evidence="4 5">DSM 26991</strain>
    </source>
</reference>
<evidence type="ECO:0000313" key="5">
    <source>
        <dbReference type="Proteomes" id="UP000184509"/>
    </source>
</evidence>
<accession>A0A1M4THK2</accession>
<dbReference type="Proteomes" id="UP000184509">
    <property type="component" value="Unassembled WGS sequence"/>
</dbReference>
<dbReference type="OrthoDB" id="9777975at2"/>
<dbReference type="InterPro" id="IPR050300">
    <property type="entry name" value="GDXG_lipolytic_enzyme"/>
</dbReference>
<dbReference type="STRING" id="1297750.SAMN05444405_101370"/>
<dbReference type="SUPFAM" id="SSF53474">
    <property type="entry name" value="alpha/beta-Hydrolases"/>
    <property type="match status" value="1"/>
</dbReference>
<dbReference type="AlphaFoldDB" id="A0A1M4THK2"/>
<dbReference type="PANTHER" id="PTHR48081:SF13">
    <property type="entry name" value="ALPHA_BETA HYDROLASE"/>
    <property type="match status" value="1"/>
</dbReference>
<protein>
    <submittedName>
        <fullName evidence="4">Acetyl esterase/lipase</fullName>
    </submittedName>
</protein>
<sequence>MRKLNFGYNAIAVVCLSFMIGGCSNMAKTSRYTEIYKQNVASTNVSGLGEYAQDKAAERKIDMSQFKATELDIPYAFGGRTNPAQRLDIIYPSVGEAPYKVIIVFHGGGWAYGNKDSETISSIMLATTQGYAVVSVNYRLSNQAVWPAPLFDAKAAVRFIRANAEKYKLDATNIVVWGNSAGGHLAEMLGATNGIPQYEDLAMGSAKSSSDVQGIVSWYGVADMSDFPTLKEPANQEMGFNTQIPEYKEKAQKASPLYLVTKNFPPILLVHGTNDQVVPYRQSVKLLEAIKKVCNDDRASLKTFDGAGHGDAVIKTWDNVMDNLNFVDKVLWPYGVNPFRNDNKIDIKVL</sequence>
<dbReference type="Pfam" id="PF20434">
    <property type="entry name" value="BD-FAE"/>
    <property type="match status" value="1"/>
</dbReference>
<keyword evidence="1" id="KW-0378">Hydrolase</keyword>
<feature type="domain" description="BD-FAE-like" evidence="3">
    <location>
        <begin position="87"/>
        <end position="288"/>
    </location>
</feature>
<dbReference type="InterPro" id="IPR029058">
    <property type="entry name" value="AB_hydrolase_fold"/>
</dbReference>
<dbReference type="PANTHER" id="PTHR48081">
    <property type="entry name" value="AB HYDROLASE SUPERFAMILY PROTEIN C4A8.06C"/>
    <property type="match status" value="1"/>
</dbReference>
<keyword evidence="2" id="KW-1133">Transmembrane helix</keyword>
<gene>
    <name evidence="4" type="ORF">SAMN05444405_101370</name>
</gene>
<dbReference type="InterPro" id="IPR049492">
    <property type="entry name" value="BD-FAE-like_dom"/>
</dbReference>
<dbReference type="PROSITE" id="PS51257">
    <property type="entry name" value="PROKAR_LIPOPROTEIN"/>
    <property type="match status" value="1"/>
</dbReference>
<evidence type="ECO:0000256" key="1">
    <source>
        <dbReference type="ARBA" id="ARBA00022801"/>
    </source>
</evidence>
<keyword evidence="5" id="KW-1185">Reference proteome</keyword>
<organism evidence="4 5">
    <name type="scientific">Bacteroides luti</name>
    <dbReference type="NCBI Taxonomy" id="1297750"/>
    <lineage>
        <taxon>Bacteria</taxon>
        <taxon>Pseudomonadati</taxon>
        <taxon>Bacteroidota</taxon>
        <taxon>Bacteroidia</taxon>
        <taxon>Bacteroidales</taxon>
        <taxon>Bacteroidaceae</taxon>
        <taxon>Bacteroides</taxon>
    </lineage>
</organism>